<keyword evidence="3" id="KW-1185">Reference proteome</keyword>
<dbReference type="GO" id="GO:0003964">
    <property type="term" value="F:RNA-directed DNA polymerase activity"/>
    <property type="evidence" value="ECO:0007669"/>
    <property type="project" value="UniProtKB-KW"/>
</dbReference>
<keyword evidence="2" id="KW-0808">Transferase</keyword>
<keyword evidence="2" id="KW-0695">RNA-directed DNA polymerase</keyword>
<keyword evidence="2" id="KW-0548">Nucleotidyltransferase</keyword>
<name>A0ABQ5I8U5_9ASTR</name>
<dbReference type="EMBL" id="BQNB010020455">
    <property type="protein sequence ID" value="GJT96134.1"/>
    <property type="molecule type" value="Genomic_DNA"/>
</dbReference>
<dbReference type="Proteomes" id="UP001151760">
    <property type="component" value="Unassembled WGS sequence"/>
</dbReference>
<protein>
    <submittedName>
        <fullName evidence="2">RNA-directed DNA polymerase, eukaryota</fullName>
    </submittedName>
</protein>
<evidence type="ECO:0000313" key="3">
    <source>
        <dbReference type="Proteomes" id="UP001151760"/>
    </source>
</evidence>
<evidence type="ECO:0000259" key="1">
    <source>
        <dbReference type="Pfam" id="PF13966"/>
    </source>
</evidence>
<proteinExistence type="predicted"/>
<accession>A0ABQ5I8U5</accession>
<dbReference type="InterPro" id="IPR026960">
    <property type="entry name" value="RVT-Znf"/>
</dbReference>
<dbReference type="PANTHER" id="PTHR33116">
    <property type="entry name" value="REVERSE TRANSCRIPTASE ZINC-BINDING DOMAIN-CONTAINING PROTEIN-RELATED-RELATED"/>
    <property type="match status" value="1"/>
</dbReference>
<organism evidence="2 3">
    <name type="scientific">Tanacetum coccineum</name>
    <dbReference type="NCBI Taxonomy" id="301880"/>
    <lineage>
        <taxon>Eukaryota</taxon>
        <taxon>Viridiplantae</taxon>
        <taxon>Streptophyta</taxon>
        <taxon>Embryophyta</taxon>
        <taxon>Tracheophyta</taxon>
        <taxon>Spermatophyta</taxon>
        <taxon>Magnoliopsida</taxon>
        <taxon>eudicotyledons</taxon>
        <taxon>Gunneridae</taxon>
        <taxon>Pentapetalae</taxon>
        <taxon>asterids</taxon>
        <taxon>campanulids</taxon>
        <taxon>Asterales</taxon>
        <taxon>Asteraceae</taxon>
        <taxon>Asteroideae</taxon>
        <taxon>Anthemideae</taxon>
        <taxon>Anthemidinae</taxon>
        <taxon>Tanacetum</taxon>
    </lineage>
</organism>
<reference evidence="2" key="2">
    <citation type="submission" date="2022-01" db="EMBL/GenBank/DDBJ databases">
        <authorList>
            <person name="Yamashiro T."/>
            <person name="Shiraishi A."/>
            <person name="Satake H."/>
            <person name="Nakayama K."/>
        </authorList>
    </citation>
    <scope>NUCLEOTIDE SEQUENCE</scope>
</reference>
<gene>
    <name evidence="2" type="ORF">Tco_1091652</name>
</gene>
<dbReference type="Pfam" id="PF13966">
    <property type="entry name" value="zf-RVT"/>
    <property type="match status" value="1"/>
</dbReference>
<evidence type="ECO:0000313" key="2">
    <source>
        <dbReference type="EMBL" id="GJT96134.1"/>
    </source>
</evidence>
<reference evidence="2" key="1">
    <citation type="journal article" date="2022" name="Int. J. Mol. Sci.">
        <title>Draft Genome of Tanacetum Coccineum: Genomic Comparison of Closely Related Tanacetum-Family Plants.</title>
        <authorList>
            <person name="Yamashiro T."/>
            <person name="Shiraishi A."/>
            <person name="Nakayama K."/>
            <person name="Satake H."/>
        </authorList>
    </citation>
    <scope>NUCLEOTIDE SEQUENCE</scope>
</reference>
<feature type="domain" description="Reverse transcriptase zinc-binding" evidence="1">
    <location>
        <begin position="28"/>
        <end position="107"/>
    </location>
</feature>
<sequence>MVEGTSLVNIRDRWIWSLQSSGDFTVASIRKLIDEFTLSEVSSSTRWIKAVPIKVNVLAWKIKLDNLPTRLNISRRGMDIDSILCPTCDKAVESTRHIFFTCQIARGILHLITSWWNIPYMEVSSYEEWLVWILSLRLSIKHKRIFEGVCYVTWWHIWNFRNKTIFGSESPSKAAIFDEVQSRSFYWCRYRCKAYFSWIEWLKNPHLVTL</sequence>
<dbReference type="PANTHER" id="PTHR33116:SF78">
    <property type="entry name" value="OS12G0587133 PROTEIN"/>
    <property type="match status" value="1"/>
</dbReference>
<comment type="caution">
    <text evidence="2">The sequence shown here is derived from an EMBL/GenBank/DDBJ whole genome shotgun (WGS) entry which is preliminary data.</text>
</comment>